<keyword evidence="8" id="KW-0808">Transferase</keyword>
<protein>
    <recommendedName>
        <fullName evidence="6">dolichyl-diphosphooligosaccharide--protein glycotransferase</fullName>
        <ecNumber evidence="6">2.4.99.18</ecNumber>
    </recommendedName>
</protein>
<dbReference type="Gene3D" id="3.40.50.12610">
    <property type="match status" value="1"/>
</dbReference>
<keyword evidence="9 16" id="KW-0812">Transmembrane</keyword>
<dbReference type="VEuPathDB" id="CryptoDB:Cvel_16233"/>
<name>A0A0G4FBQ2_9ALVE</name>
<feature type="transmembrane region" description="Helical" evidence="16">
    <location>
        <begin position="401"/>
        <end position="423"/>
    </location>
</feature>
<dbReference type="AlphaFoldDB" id="A0A0G4FBQ2"/>
<gene>
    <name evidence="19" type="ORF">Cvel_16233</name>
</gene>
<sequence>MEAKFLDSAVGIFVENSLMRGVQKTARRWAPVLEYSILFLICLLSFGIRLFAVIRFESVIHEFDPYFNYRTTQFLSKEGFYEFWNWFDDESWYPLGRVVGQTLYPGLMTTSAILFNTLRYCGFVIDIRDICVFLAPLFSGLAALAGYLMAREVSGRPEAGLFAAVFVGIVPSYLSRSVAGSYDNEGVAIFALVFAFYTFVRAVHSGTILSAAIASLAYFYMVSAWGGYVFIINVVSIYILALVVLGRLTLRHYVVYTVYYVLGTLLCLNIPFVHFAAIHSSEHMASHGMFVLVNAVVLREYLQKLVPRETLNRLLMAALFAVIVAFLTLFAFLSVTGRTRWSGRSMTLLDPSYAAKHVPIIASVSEHQPTTWSAYILDLHILVFLAPVGMWLCFKEKTDGSLFAGLYGVLAVYFSAVMIRLMLVVAPAMAVLGGIGLSYALSALCSYLRSPSMADRWVVDRRRESDAGAGGTGGGGKGKGGPETKRLNRALVLVMIGVLLFYAIQYIVHATWTSSVAYSHPSIVLASRMRDGTRVIQDDFREGYYWLRKNTAPKSRVMSWWDYGYQLTAMSNRTVLVDNNTWNNSHIATVGLAFASTEDDAYPILLKLDVDYVLVIFGGVARYNSDDINKFLWMIRIASGVFPRIQEKDYYNQRGQYSIGKNGAPALLNSLMYKCSYYRAGEMTRGFDYTRNEEIGIKDIKFKHLEEAYTTTNWIVRIYKVKKPSNRGPGLKKTGIQ</sequence>
<dbReference type="PANTHER" id="PTHR13872:SF1">
    <property type="entry name" value="DOLICHYL-DIPHOSPHOOLIGOSACCHARIDE--PROTEIN GLYCOSYLTRANSFERASE SUBUNIT STT3B"/>
    <property type="match status" value="1"/>
</dbReference>
<feature type="transmembrane region" description="Helical" evidence="16">
    <location>
        <begin position="156"/>
        <end position="174"/>
    </location>
</feature>
<evidence type="ECO:0000313" key="19">
    <source>
        <dbReference type="EMBL" id="CEM10545.1"/>
    </source>
</evidence>
<keyword evidence="11" id="KW-0460">Magnesium</keyword>
<evidence type="ECO:0000256" key="15">
    <source>
        <dbReference type="ARBA" id="ARBA00048829"/>
    </source>
</evidence>
<dbReference type="PANTHER" id="PTHR13872">
    <property type="entry name" value="DOLICHYL-DIPHOSPHOOLIGOSACCHARIDE--PROTEIN GLYCOSYLTRANSFERASE SUBUNIT"/>
    <property type="match status" value="1"/>
</dbReference>
<reference evidence="19" key="1">
    <citation type="submission" date="2014-11" db="EMBL/GenBank/DDBJ databases">
        <authorList>
            <person name="Otto D Thomas"/>
            <person name="Naeem Raeece"/>
        </authorList>
    </citation>
    <scope>NUCLEOTIDE SEQUENCE</scope>
</reference>
<feature type="transmembrane region" description="Helical" evidence="16">
    <location>
        <begin position="186"/>
        <end position="219"/>
    </location>
</feature>
<feature type="transmembrane region" description="Helical" evidence="16">
    <location>
        <begin position="257"/>
        <end position="278"/>
    </location>
</feature>
<accession>A0A0G4FBQ2</accession>
<feature type="transmembrane region" description="Helical" evidence="16">
    <location>
        <begin position="32"/>
        <end position="54"/>
    </location>
</feature>
<dbReference type="GO" id="GO:0016020">
    <property type="term" value="C:membrane"/>
    <property type="evidence" value="ECO:0007669"/>
    <property type="project" value="InterPro"/>
</dbReference>
<dbReference type="Pfam" id="PF02516">
    <property type="entry name" value="STT3"/>
    <property type="match status" value="1"/>
</dbReference>
<comment type="subcellular location">
    <subcellularLocation>
        <location evidence="3">Endomembrane system</location>
        <topology evidence="3">Multi-pass membrane protein</topology>
    </subcellularLocation>
</comment>
<keyword evidence="12 16" id="KW-1133">Transmembrane helix</keyword>
<evidence type="ECO:0000256" key="5">
    <source>
        <dbReference type="ARBA" id="ARBA00010810"/>
    </source>
</evidence>
<evidence type="ECO:0000256" key="16">
    <source>
        <dbReference type="SAM" id="Phobius"/>
    </source>
</evidence>
<dbReference type="InterPro" id="IPR048999">
    <property type="entry name" value="STT3-PglB_core"/>
</dbReference>
<evidence type="ECO:0000256" key="6">
    <source>
        <dbReference type="ARBA" id="ARBA00012605"/>
    </source>
</evidence>
<dbReference type="Pfam" id="PF21436">
    <property type="entry name" value="STT3-PglB_core"/>
    <property type="match status" value="1"/>
</dbReference>
<comment type="cofactor">
    <cofactor evidence="1">
        <name>Mn(2+)</name>
        <dbReference type="ChEBI" id="CHEBI:29035"/>
    </cofactor>
</comment>
<proteinExistence type="inferred from homology"/>
<evidence type="ECO:0000259" key="17">
    <source>
        <dbReference type="Pfam" id="PF02516"/>
    </source>
</evidence>
<keyword evidence="13 16" id="KW-0472">Membrane</keyword>
<evidence type="ECO:0000256" key="11">
    <source>
        <dbReference type="ARBA" id="ARBA00022842"/>
    </source>
</evidence>
<dbReference type="InterPro" id="IPR048307">
    <property type="entry name" value="STT3_N"/>
</dbReference>
<evidence type="ECO:0000256" key="10">
    <source>
        <dbReference type="ARBA" id="ARBA00022723"/>
    </source>
</evidence>
<feature type="domain" description="STT3/PglB/AglB core" evidence="18">
    <location>
        <begin position="555"/>
        <end position="627"/>
    </location>
</feature>
<feature type="transmembrane region" description="Helical" evidence="16">
    <location>
        <begin position="372"/>
        <end position="394"/>
    </location>
</feature>
<dbReference type="GO" id="GO:0004579">
    <property type="term" value="F:dolichyl-diphosphooligosaccharide-protein glycotransferase activity"/>
    <property type="evidence" value="ECO:0007669"/>
    <property type="project" value="UniProtKB-EC"/>
</dbReference>
<comment type="similarity">
    <text evidence="5">Belongs to the STT3 family.</text>
</comment>
<keyword evidence="10" id="KW-0479">Metal-binding</keyword>
<dbReference type="GO" id="GO:0012505">
    <property type="term" value="C:endomembrane system"/>
    <property type="evidence" value="ECO:0007669"/>
    <property type="project" value="UniProtKB-SubCell"/>
</dbReference>
<feature type="transmembrane region" description="Helical" evidence="16">
    <location>
        <begin position="284"/>
        <end position="302"/>
    </location>
</feature>
<feature type="transmembrane region" description="Helical" evidence="16">
    <location>
        <begin position="429"/>
        <end position="448"/>
    </location>
</feature>
<feature type="transmembrane region" description="Helical" evidence="16">
    <location>
        <begin position="314"/>
        <end position="335"/>
    </location>
</feature>
<feature type="transmembrane region" description="Helical" evidence="16">
    <location>
        <begin position="225"/>
        <end position="245"/>
    </location>
</feature>
<dbReference type="EC" id="2.4.99.18" evidence="6"/>
<dbReference type="InterPro" id="IPR003674">
    <property type="entry name" value="Oligo_trans_STT3"/>
</dbReference>
<evidence type="ECO:0000256" key="7">
    <source>
        <dbReference type="ARBA" id="ARBA00022676"/>
    </source>
</evidence>
<feature type="transmembrane region" description="Helical" evidence="16">
    <location>
        <begin position="130"/>
        <end position="150"/>
    </location>
</feature>
<dbReference type="GO" id="GO:0046872">
    <property type="term" value="F:metal ion binding"/>
    <property type="evidence" value="ECO:0007669"/>
    <property type="project" value="UniProtKB-KW"/>
</dbReference>
<evidence type="ECO:0000256" key="14">
    <source>
        <dbReference type="ARBA" id="ARBA00023211"/>
    </source>
</evidence>
<keyword evidence="7" id="KW-0328">Glycosyltransferase</keyword>
<comment type="cofactor">
    <cofactor evidence="2">
        <name>Mg(2+)</name>
        <dbReference type="ChEBI" id="CHEBI:18420"/>
    </cofactor>
</comment>
<evidence type="ECO:0000259" key="18">
    <source>
        <dbReference type="Pfam" id="PF21436"/>
    </source>
</evidence>
<keyword evidence="14" id="KW-0464">Manganese</keyword>
<evidence type="ECO:0000256" key="13">
    <source>
        <dbReference type="ARBA" id="ARBA00023136"/>
    </source>
</evidence>
<evidence type="ECO:0000256" key="4">
    <source>
        <dbReference type="ARBA" id="ARBA00004922"/>
    </source>
</evidence>
<evidence type="ECO:0000256" key="8">
    <source>
        <dbReference type="ARBA" id="ARBA00022679"/>
    </source>
</evidence>
<organism evidence="19">
    <name type="scientific">Chromera velia CCMP2878</name>
    <dbReference type="NCBI Taxonomy" id="1169474"/>
    <lineage>
        <taxon>Eukaryota</taxon>
        <taxon>Sar</taxon>
        <taxon>Alveolata</taxon>
        <taxon>Colpodellida</taxon>
        <taxon>Chromeraceae</taxon>
        <taxon>Chromera</taxon>
    </lineage>
</organism>
<dbReference type="UniPathway" id="UPA00378"/>
<feature type="domain" description="Oligosaccharyl transferase STT3 N-terminal" evidence="17">
    <location>
        <begin position="37"/>
        <end position="432"/>
    </location>
</feature>
<evidence type="ECO:0000256" key="9">
    <source>
        <dbReference type="ARBA" id="ARBA00022692"/>
    </source>
</evidence>
<dbReference type="EMBL" id="CDMZ01000266">
    <property type="protein sequence ID" value="CEM10545.1"/>
    <property type="molecule type" value="Genomic_DNA"/>
</dbReference>
<evidence type="ECO:0000256" key="2">
    <source>
        <dbReference type="ARBA" id="ARBA00001946"/>
    </source>
</evidence>
<feature type="transmembrane region" description="Helical" evidence="16">
    <location>
        <begin position="487"/>
        <end position="508"/>
    </location>
</feature>
<dbReference type="PhylomeDB" id="A0A0G4FBQ2"/>
<comment type="catalytic activity">
    <reaction evidence="15">
        <text>a di-trans,poly-cis-dolichyl diphosphooligosaccharide + L-asparaginyl-[protein] = N(4)-(oligosaccharide-(1-&gt;4)-N-acetyl-beta-D-glucosaminyl-(1-&gt;4)-N-acetyl-beta-D-glucosaminyl)-L-asparaginyl-[protein] + a di-trans,poly-cis-dolichyl diphosphate + H(+)</text>
        <dbReference type="Rhea" id="RHEA:22980"/>
        <dbReference type="Rhea" id="RHEA-COMP:12804"/>
        <dbReference type="Rhea" id="RHEA-COMP:12805"/>
        <dbReference type="Rhea" id="RHEA-COMP:19506"/>
        <dbReference type="Rhea" id="RHEA-COMP:19509"/>
        <dbReference type="ChEBI" id="CHEBI:15378"/>
        <dbReference type="ChEBI" id="CHEBI:50347"/>
        <dbReference type="ChEBI" id="CHEBI:57497"/>
        <dbReference type="ChEBI" id="CHEBI:57570"/>
        <dbReference type="ChEBI" id="CHEBI:132529"/>
        <dbReference type="EC" id="2.4.99.18"/>
    </reaction>
</comment>
<evidence type="ECO:0000256" key="3">
    <source>
        <dbReference type="ARBA" id="ARBA00004127"/>
    </source>
</evidence>
<evidence type="ECO:0000256" key="1">
    <source>
        <dbReference type="ARBA" id="ARBA00001936"/>
    </source>
</evidence>
<comment type="pathway">
    <text evidence="4">Protein modification; protein glycosylation.</text>
</comment>
<feature type="transmembrane region" description="Helical" evidence="16">
    <location>
        <begin position="98"/>
        <end position="118"/>
    </location>
</feature>
<evidence type="ECO:0000256" key="12">
    <source>
        <dbReference type="ARBA" id="ARBA00022989"/>
    </source>
</evidence>